<keyword evidence="8 12" id="KW-0472">Membrane</keyword>
<feature type="region of interest" description="Disordered" evidence="11">
    <location>
        <begin position="659"/>
        <end position="760"/>
    </location>
</feature>
<feature type="transmembrane region" description="Helical" evidence="12">
    <location>
        <begin position="305"/>
        <end position="329"/>
    </location>
</feature>
<dbReference type="PANTHER" id="PTHR10037:SF62">
    <property type="entry name" value="SODIUM CHANNEL PROTEIN 60E"/>
    <property type="match status" value="1"/>
</dbReference>
<feature type="compositionally biased region" description="Low complexity" evidence="11">
    <location>
        <begin position="1819"/>
        <end position="1829"/>
    </location>
</feature>
<feature type="transmembrane region" description="Helical" evidence="12">
    <location>
        <begin position="1001"/>
        <end position="1022"/>
    </location>
</feature>
<feature type="region of interest" description="Disordered" evidence="11">
    <location>
        <begin position="1793"/>
        <end position="1829"/>
    </location>
</feature>
<dbReference type="GeneID" id="9683820"/>
<feature type="transmembrane region" description="Helical" evidence="12">
    <location>
        <begin position="490"/>
        <end position="510"/>
    </location>
</feature>
<feature type="transmembrane region" description="Helical" evidence="12">
    <location>
        <begin position="1510"/>
        <end position="1532"/>
    </location>
</feature>
<evidence type="ECO:0000256" key="4">
    <source>
        <dbReference type="ARBA" id="ARBA00022737"/>
    </source>
</evidence>
<gene>
    <name evidence="14" type="ORF">MICPUCDRAFT_47192</name>
</gene>
<feature type="transmembrane region" description="Helical" evidence="12">
    <location>
        <begin position="626"/>
        <end position="648"/>
    </location>
</feature>
<feature type="domain" description="Ion transport" evidence="13">
    <location>
        <begin position="59"/>
        <end position="335"/>
    </location>
</feature>
<evidence type="ECO:0000256" key="2">
    <source>
        <dbReference type="ARBA" id="ARBA00022448"/>
    </source>
</evidence>
<proteinExistence type="predicted"/>
<dbReference type="PANTHER" id="PTHR10037">
    <property type="entry name" value="VOLTAGE-GATED CATION CHANNEL CALCIUM AND SODIUM"/>
    <property type="match status" value="1"/>
</dbReference>
<keyword evidence="9" id="KW-0325">Glycoprotein</keyword>
<evidence type="ECO:0000256" key="11">
    <source>
        <dbReference type="SAM" id="MobiDB-lite"/>
    </source>
</evidence>
<dbReference type="RefSeq" id="XP_003058693.1">
    <property type="nucleotide sequence ID" value="XM_003058647.1"/>
</dbReference>
<feature type="transmembrane region" description="Helical" evidence="12">
    <location>
        <begin position="1417"/>
        <end position="1439"/>
    </location>
</feature>
<keyword evidence="4" id="KW-0677">Repeat</keyword>
<evidence type="ECO:0000256" key="12">
    <source>
        <dbReference type="SAM" id="Phobius"/>
    </source>
</evidence>
<dbReference type="KEGG" id="mpp:MICPUCDRAFT_47192"/>
<feature type="domain" description="Ion transport" evidence="13">
    <location>
        <begin position="961"/>
        <end position="1230"/>
    </location>
</feature>
<feature type="domain" description="Ion transport" evidence="13">
    <location>
        <begin position="428"/>
        <end position="650"/>
    </location>
</feature>
<evidence type="ECO:0000256" key="3">
    <source>
        <dbReference type="ARBA" id="ARBA00022692"/>
    </source>
</evidence>
<dbReference type="EMBL" id="GG663739">
    <property type="protein sequence ID" value="EEH57148.1"/>
    <property type="molecule type" value="Genomic_DNA"/>
</dbReference>
<dbReference type="Gene3D" id="1.10.287.70">
    <property type="match status" value="4"/>
</dbReference>
<feature type="compositionally biased region" description="Basic and acidic residues" evidence="11">
    <location>
        <begin position="721"/>
        <end position="730"/>
    </location>
</feature>
<sequence length="1844" mass="203693">MASGGADAHAKAVYARAQKAEMTTWTRFSRYISNHPKSLLIFGEDDAVRKLCHSIHNSPWFETFIFLVILASTIVMASQDMSDRGSKDAGIAAFEVACTALFAAEAAIKIIDQGFWFASRTYMRSGWNKFDLALVVGALAALVWESVGSQFLALRAFRCFRPLRAMKSFRDGQLLMRTSYTAIPLLRDAIIFLLWFVVVATCVGVMVFGGRLNGRCSATDGGGACPAESAVAESGDVCDPRGRGAGCDDGKLCCASEHRPLEDYVSFDDFSESVILVLQAITIDGWNEVARQAADGAGLARSAPFFALIVFFGGFYVLQLFASVMIITLSHCTDQMVEEDEENARREALGLPPSENVKFSPQEDKLRKIALWVNDKWEKFVEWSHENMEGMRVEERVGDDGKTRRVKKSVLPPAILLQCRRLQRFVSHRYFQRFIFTIIILNTITMASNAYGISRWWAFFLYACETTFTGIFILEFLLKHLAYGPVHYWLNRWNVIDGVVVVAGIVELAMGGESGAMALLRMLRVLRIVAGLKSLRRARAFQQVFAAIGNGVVRMASFGIIFVMFIAVFAILGMQLFGGVGELGESRYHFDTFGAALLTLFVICTGENTFEVAYLMMRESGTYSSLFYIVVWSLLSTSLLALVLGVLIEAAARPLAMLDDDEEEKPDVEYTVEHTPEDGSPAGKEGLPAKKEGSPAGKEGSPATANWESAKRKALRGGEVNGHDHDHDDDGSGTGGRHRRQSSVTDSELEMQRRETNRDVGLFMSEKTTLLHQSMKDLTGKDRIVEAQKRIDLHQRQFVAETAAVRIWLLELDQMNVLIHPSFEHRTNRGKALKAKYNAAGYQIDELKKEYTSADLDAARDRLVMPPTNFGATKGKSQFGCAVDKAIKFSIGTTMSQYTTVEEMLIKKKERIVRAKIEAAEAAAEEPAKRADRLELEWVSSYGIDRDDDKVRFACLKIVEHRWFKRLILFLVIFSSCLLAPECDPDWPKANTAEATFVELADIFFIVIFALEMCLKIIAYTFKSGPKAYTKDGWNNLDMFIVFATIMTKSLESVGSESGDSLRVLRVLRVLRPLRVIKNVPSLKLVIDATLVSLPSILTVCALGVVIMIILGVLGMTLFKGQYYSCTVKTNDGGTKATCEAAGGEWLNTAINFDNIGQASVAIFIISTGDNWQDIMWSGTDVNGELNEPVYKNKPNNAFYFVAVVLIAFFFWANLFVSSLVDNFSQVASKLKGEEGGGGMGYSYSESQRKWFQALKLATERASDEWRYVNAKTLNHFRRFCLRVRKWKHWERMVVVVLLGNALQLCFVRDDPSATEEEIMDGFRIGFTVLYVLETIVNIAAMTWAVYWESTWHKIDFVVTVFGIMELVAETSKANGDMVTVFSAARFFRLVKVLKSSAGLRTLVDTFLSAIPGMSNIFFLMLLLMHIYACLGCALYSSIPEYYDGANAFGLTPYTNFQNWPNAIALLYVVITGNWAGSFHDVYWTCATKATHPTLGTYGETCGYRETAPVYFFTFVIFGICLLCNLFVAILLERYDYSSTMEGVYDDRNPFDMLRRLNILRQFAYKVRNRMRVRRAEAIILKEKGEGALASASPGTPAGSPFGGAGSATGATPLSEAGKRALRDALVERMRSSPNKDPAFLADEAMGVMFPKFAPSPLGRGGAGATPTKDAGMKNWLKRRGFIGGGVYDDAEFNRVVMGGKPGVARRLDEDSAADADSEYIDDAVENAKSPERRRSGRASVDEEPAPKPANWSPTLTYLHLARSSGDVSVAAATAVRLAATLLPAIAATTATTPKAPATAIVDDDDDEDAAREGAPRLAASSASGCSSSISTMSLGGSIECALH</sequence>
<dbReference type="FunFam" id="1.10.287.70:FF:000117">
    <property type="entry name" value="Voltage-gated Ca2+ channel, alpha subunit"/>
    <property type="match status" value="1"/>
</dbReference>
<evidence type="ECO:0000256" key="6">
    <source>
        <dbReference type="ARBA" id="ARBA00022989"/>
    </source>
</evidence>
<feature type="compositionally biased region" description="Acidic residues" evidence="11">
    <location>
        <begin position="1711"/>
        <end position="1725"/>
    </location>
</feature>
<dbReference type="FunFam" id="1.20.120.350:FF:000009">
    <property type="entry name" value="Voltage-dependent T-type calcium channel subunit alpha"/>
    <property type="match status" value="1"/>
</dbReference>
<feature type="domain" description="Ion transport" evidence="13">
    <location>
        <begin position="1288"/>
        <end position="1537"/>
    </location>
</feature>
<feature type="compositionally biased region" description="Low complexity" evidence="11">
    <location>
        <begin position="1589"/>
        <end position="1600"/>
    </location>
</feature>
<evidence type="ECO:0000256" key="1">
    <source>
        <dbReference type="ARBA" id="ARBA00004141"/>
    </source>
</evidence>
<dbReference type="STRING" id="564608.C1MSJ8"/>
<evidence type="ECO:0000256" key="8">
    <source>
        <dbReference type="ARBA" id="ARBA00023136"/>
    </source>
</evidence>
<feature type="transmembrane region" description="Helical" evidence="12">
    <location>
        <begin position="60"/>
        <end position="77"/>
    </location>
</feature>
<feature type="region of interest" description="Disordered" evidence="11">
    <location>
        <begin position="1708"/>
        <end position="1753"/>
    </location>
</feature>
<dbReference type="eggNOG" id="KOG2301">
    <property type="taxonomic scope" value="Eukaryota"/>
</dbReference>
<feature type="transmembrane region" description="Helical" evidence="12">
    <location>
        <begin position="1085"/>
        <end position="1114"/>
    </location>
</feature>
<dbReference type="InterPro" id="IPR005821">
    <property type="entry name" value="Ion_trans_dom"/>
</dbReference>
<keyword evidence="7" id="KW-0406">Ion transport</keyword>
<dbReference type="GO" id="GO:0005248">
    <property type="term" value="F:voltage-gated sodium channel activity"/>
    <property type="evidence" value="ECO:0007669"/>
    <property type="project" value="TreeGrafter"/>
</dbReference>
<dbReference type="InterPro" id="IPR043203">
    <property type="entry name" value="VGCC_Ca_Na"/>
</dbReference>
<feature type="transmembrane region" description="Helical" evidence="12">
    <location>
        <begin position="556"/>
        <end position="577"/>
    </location>
</feature>
<feature type="transmembrane region" description="Helical" evidence="12">
    <location>
        <begin position="185"/>
        <end position="208"/>
    </location>
</feature>
<evidence type="ECO:0000259" key="13">
    <source>
        <dbReference type="Pfam" id="PF00520"/>
    </source>
</evidence>
<keyword evidence="3 12" id="KW-0812">Transmembrane</keyword>
<evidence type="ECO:0000256" key="5">
    <source>
        <dbReference type="ARBA" id="ARBA00022882"/>
    </source>
</evidence>
<keyword evidence="2" id="KW-0813">Transport</keyword>
<dbReference type="OMA" id="EWHITML"/>
<dbReference type="OrthoDB" id="416585at2759"/>
<dbReference type="GO" id="GO:0001518">
    <property type="term" value="C:voltage-gated sodium channel complex"/>
    <property type="evidence" value="ECO:0007669"/>
    <property type="project" value="TreeGrafter"/>
</dbReference>
<comment type="subcellular location">
    <subcellularLocation>
        <location evidence="1">Membrane</location>
        <topology evidence="1">Multi-pass membrane protein</topology>
    </subcellularLocation>
</comment>
<feature type="region of interest" description="Disordered" evidence="11">
    <location>
        <begin position="1589"/>
        <end position="1616"/>
    </location>
</feature>
<keyword evidence="10" id="KW-0407">Ion channel</keyword>
<keyword evidence="15" id="KW-1185">Reference proteome</keyword>
<dbReference type="SUPFAM" id="SSF81324">
    <property type="entry name" value="Voltage-gated potassium channels"/>
    <property type="match status" value="4"/>
</dbReference>
<protein>
    <submittedName>
        <fullName evidence="14">Voltage-gated ion channel superfamily</fullName>
    </submittedName>
</protein>
<dbReference type="Pfam" id="PF00520">
    <property type="entry name" value="Ion_trans"/>
    <property type="match status" value="4"/>
</dbReference>
<organism evidence="15">
    <name type="scientific">Micromonas pusilla (strain CCMP1545)</name>
    <name type="common">Picoplanktonic green alga</name>
    <dbReference type="NCBI Taxonomy" id="564608"/>
    <lineage>
        <taxon>Eukaryota</taxon>
        <taxon>Viridiplantae</taxon>
        <taxon>Chlorophyta</taxon>
        <taxon>Mamiellophyceae</taxon>
        <taxon>Mamiellales</taxon>
        <taxon>Mamiellaceae</taxon>
        <taxon>Micromonas</taxon>
    </lineage>
</organism>
<keyword evidence="6 12" id="KW-1133">Transmembrane helix</keyword>
<keyword evidence="5" id="KW-0851">Voltage-gated channel</keyword>
<feature type="transmembrane region" description="Helical" evidence="12">
    <location>
        <begin position="430"/>
        <end position="451"/>
    </location>
</feature>
<name>C1MSJ8_MICPC</name>
<evidence type="ECO:0000256" key="7">
    <source>
        <dbReference type="ARBA" id="ARBA00023065"/>
    </source>
</evidence>
<dbReference type="Gene3D" id="1.20.120.350">
    <property type="entry name" value="Voltage-gated potassium channels. Chain C"/>
    <property type="match status" value="4"/>
</dbReference>
<reference evidence="14 15" key="1">
    <citation type="journal article" date="2009" name="Science">
        <title>Green evolution and dynamic adaptations revealed by genomes of the marine picoeukaryotes Micromonas.</title>
        <authorList>
            <person name="Worden A.Z."/>
            <person name="Lee J.H."/>
            <person name="Mock T."/>
            <person name="Rouze P."/>
            <person name="Simmons M.P."/>
            <person name="Aerts A.L."/>
            <person name="Allen A.E."/>
            <person name="Cuvelier M.L."/>
            <person name="Derelle E."/>
            <person name="Everett M.V."/>
            <person name="Foulon E."/>
            <person name="Grimwood J."/>
            <person name="Gundlach H."/>
            <person name="Henrissat B."/>
            <person name="Napoli C."/>
            <person name="McDonald S.M."/>
            <person name="Parker M.S."/>
            <person name="Rombauts S."/>
            <person name="Salamov A."/>
            <person name="Von Dassow P."/>
            <person name="Badger J.H."/>
            <person name="Coutinho P.M."/>
            <person name="Demir E."/>
            <person name="Dubchak I."/>
            <person name="Gentemann C."/>
            <person name="Eikrem W."/>
            <person name="Gready J.E."/>
            <person name="John U."/>
            <person name="Lanier W."/>
            <person name="Lindquist E.A."/>
            <person name="Lucas S."/>
            <person name="Mayer K.F."/>
            <person name="Moreau H."/>
            <person name="Not F."/>
            <person name="Otillar R."/>
            <person name="Panaud O."/>
            <person name="Pangilinan J."/>
            <person name="Paulsen I."/>
            <person name="Piegu B."/>
            <person name="Poliakov A."/>
            <person name="Robbens S."/>
            <person name="Schmutz J."/>
            <person name="Toulza E."/>
            <person name="Wyss T."/>
            <person name="Zelensky A."/>
            <person name="Zhou K."/>
            <person name="Armbrust E.V."/>
            <person name="Bhattacharya D."/>
            <person name="Goodenough U.W."/>
            <person name="Van de Peer Y."/>
            <person name="Grigoriev I.V."/>
        </authorList>
    </citation>
    <scope>NUCLEOTIDE SEQUENCE [LARGE SCALE GENOMIC DNA]</scope>
    <source>
        <strain evidence="14 15">CCMP1545</strain>
    </source>
</reference>
<feature type="transmembrane region" description="Helical" evidence="12">
    <location>
        <begin position="457"/>
        <end position="478"/>
    </location>
</feature>
<feature type="compositionally biased region" description="Basic and acidic residues" evidence="11">
    <location>
        <begin position="667"/>
        <end position="677"/>
    </location>
</feature>
<feature type="transmembrane region" description="Helical" evidence="12">
    <location>
        <begin position="1198"/>
        <end position="1221"/>
    </location>
</feature>
<evidence type="ECO:0000313" key="15">
    <source>
        <dbReference type="Proteomes" id="UP000001876"/>
    </source>
</evidence>
<feature type="transmembrane region" description="Helical" evidence="12">
    <location>
        <begin position="89"/>
        <end position="112"/>
    </location>
</feature>
<evidence type="ECO:0000313" key="14">
    <source>
        <dbReference type="EMBL" id="EEH57148.1"/>
    </source>
</evidence>
<feature type="transmembrane region" description="Helical" evidence="12">
    <location>
        <begin position="132"/>
        <end position="157"/>
    </location>
</feature>
<evidence type="ECO:0000256" key="9">
    <source>
        <dbReference type="ARBA" id="ARBA00023180"/>
    </source>
</evidence>
<dbReference type="InterPro" id="IPR027359">
    <property type="entry name" value="Volt_channel_dom_sf"/>
</dbReference>
<accession>C1MSJ8</accession>
<dbReference type="Proteomes" id="UP000001876">
    <property type="component" value="Unassembled WGS sequence"/>
</dbReference>
<evidence type="ECO:0000256" key="10">
    <source>
        <dbReference type="ARBA" id="ARBA00023303"/>
    </source>
</evidence>
<feature type="transmembrane region" description="Helical" evidence="12">
    <location>
        <begin position="1322"/>
        <end position="1347"/>
    </location>
</feature>